<dbReference type="InterPro" id="IPR054712">
    <property type="entry name" value="Cas3-like_dom"/>
</dbReference>
<dbReference type="NCBIfam" id="TIGR01587">
    <property type="entry name" value="cas3_core"/>
    <property type="match status" value="1"/>
</dbReference>
<evidence type="ECO:0000256" key="3">
    <source>
        <dbReference type="ARBA" id="ARBA00022806"/>
    </source>
</evidence>
<dbReference type="PANTHER" id="PTHR47963">
    <property type="entry name" value="DEAD-BOX ATP-DEPENDENT RNA HELICASE 47, MITOCHONDRIAL"/>
    <property type="match status" value="1"/>
</dbReference>
<keyword evidence="8" id="KW-1185">Reference proteome</keyword>
<dbReference type="InterPro" id="IPR027417">
    <property type="entry name" value="P-loop_NTPase"/>
</dbReference>
<comment type="caution">
    <text evidence="7">The sequence shown here is derived from an EMBL/GenBank/DDBJ whole genome shotgun (WGS) entry which is preliminary data.</text>
</comment>
<accession>A0A2A2HYN8</accession>
<keyword evidence="2" id="KW-0378">Hydrolase</keyword>
<dbReference type="InterPro" id="IPR001650">
    <property type="entry name" value="Helicase_C-like"/>
</dbReference>
<dbReference type="GO" id="GO:0005524">
    <property type="term" value="F:ATP binding"/>
    <property type="evidence" value="ECO:0007669"/>
    <property type="project" value="UniProtKB-KW"/>
</dbReference>
<dbReference type="GO" id="GO:0003723">
    <property type="term" value="F:RNA binding"/>
    <property type="evidence" value="ECO:0007669"/>
    <property type="project" value="TreeGrafter"/>
</dbReference>
<dbReference type="GO" id="GO:0003724">
    <property type="term" value="F:RNA helicase activity"/>
    <property type="evidence" value="ECO:0007669"/>
    <property type="project" value="TreeGrafter"/>
</dbReference>
<gene>
    <name evidence="7" type="primary">cas3</name>
    <name evidence="7" type="ORF">CF392_16245</name>
</gene>
<dbReference type="InterPro" id="IPR050547">
    <property type="entry name" value="DEAD_box_RNA_helicases"/>
</dbReference>
<dbReference type="Proteomes" id="UP000218332">
    <property type="component" value="Unassembled WGS sequence"/>
</dbReference>
<dbReference type="AlphaFoldDB" id="A0A2A2HYN8"/>
<keyword evidence="1" id="KW-0547">Nucleotide-binding</keyword>
<dbReference type="SMART" id="SM00490">
    <property type="entry name" value="HELICc"/>
    <property type="match status" value="1"/>
</dbReference>
<organism evidence="7 8">
    <name type="scientific">Tamilnaduibacter salinus</name>
    <dbReference type="NCBI Taxonomy" id="1484056"/>
    <lineage>
        <taxon>Bacteria</taxon>
        <taxon>Pseudomonadati</taxon>
        <taxon>Pseudomonadota</taxon>
        <taxon>Gammaproteobacteria</taxon>
        <taxon>Pseudomonadales</taxon>
        <taxon>Marinobacteraceae</taxon>
        <taxon>Tamilnaduibacter</taxon>
    </lineage>
</organism>
<keyword evidence="4" id="KW-0067">ATP-binding</keyword>
<evidence type="ECO:0000256" key="1">
    <source>
        <dbReference type="ARBA" id="ARBA00022741"/>
    </source>
</evidence>
<sequence>MFNQPEEVIEHLIDTAERGQCGCWIRNTVDDAIASYRALRERAPDPSKVMLFHSRFVMADRQAIEQAALERFGKESNGESRAGWILVSTQVVEQSLDLDFDQMVSDLAPMDLLIQRAGRLHRHRRDGSGNP</sequence>
<dbReference type="Pfam" id="PF22590">
    <property type="entry name" value="Cas3-like_C_2"/>
    <property type="match status" value="1"/>
</dbReference>
<evidence type="ECO:0000259" key="6">
    <source>
        <dbReference type="SMART" id="SM00490"/>
    </source>
</evidence>
<dbReference type="Gene3D" id="3.40.50.300">
    <property type="entry name" value="P-loop containing nucleotide triphosphate hydrolases"/>
    <property type="match status" value="1"/>
</dbReference>
<feature type="non-terminal residue" evidence="7">
    <location>
        <position position="131"/>
    </location>
</feature>
<keyword evidence="5" id="KW-0051">Antiviral defense</keyword>
<evidence type="ECO:0000256" key="2">
    <source>
        <dbReference type="ARBA" id="ARBA00022801"/>
    </source>
</evidence>
<protein>
    <submittedName>
        <fullName evidence="7">CRISPR-associated helicase Cas3</fullName>
    </submittedName>
</protein>
<dbReference type="SUPFAM" id="SSF52540">
    <property type="entry name" value="P-loop containing nucleoside triphosphate hydrolases"/>
    <property type="match status" value="1"/>
</dbReference>
<dbReference type="GO" id="GO:0051607">
    <property type="term" value="P:defense response to virus"/>
    <property type="evidence" value="ECO:0007669"/>
    <property type="project" value="UniProtKB-KW"/>
</dbReference>
<proteinExistence type="predicted"/>
<dbReference type="RefSeq" id="WP_095612438.1">
    <property type="nucleotide sequence ID" value="NZ_NMPM01000178.1"/>
</dbReference>
<feature type="domain" description="Helicase C-terminal" evidence="6">
    <location>
        <begin position="33"/>
        <end position="124"/>
    </location>
</feature>
<name>A0A2A2HYN8_9GAMM</name>
<evidence type="ECO:0000313" key="7">
    <source>
        <dbReference type="EMBL" id="PAV24441.1"/>
    </source>
</evidence>
<dbReference type="GO" id="GO:0016787">
    <property type="term" value="F:hydrolase activity"/>
    <property type="evidence" value="ECO:0007669"/>
    <property type="project" value="UniProtKB-KW"/>
</dbReference>
<reference evidence="7 8" key="1">
    <citation type="submission" date="2017-07" db="EMBL/GenBank/DDBJ databases">
        <title>Tamlnaduibacter salinus (Mi-7) genome sequencing.</title>
        <authorList>
            <person name="Verma A."/>
            <person name="Krishnamurthi S."/>
        </authorList>
    </citation>
    <scope>NUCLEOTIDE SEQUENCE [LARGE SCALE GENOMIC DNA]</scope>
    <source>
        <strain evidence="7 8">Mi-7</strain>
    </source>
</reference>
<keyword evidence="3" id="KW-0347">Helicase</keyword>
<evidence type="ECO:0000256" key="4">
    <source>
        <dbReference type="ARBA" id="ARBA00022840"/>
    </source>
</evidence>
<evidence type="ECO:0000313" key="8">
    <source>
        <dbReference type="Proteomes" id="UP000218332"/>
    </source>
</evidence>
<dbReference type="InterPro" id="IPR006474">
    <property type="entry name" value="Helicase_Cas3_CRISPR-ass_core"/>
</dbReference>
<evidence type="ECO:0000256" key="5">
    <source>
        <dbReference type="ARBA" id="ARBA00023118"/>
    </source>
</evidence>
<dbReference type="PANTHER" id="PTHR47963:SF9">
    <property type="entry name" value="CRISPR-ASSOCIATED ENDONUCLEASE_HELICASE CAS3"/>
    <property type="match status" value="1"/>
</dbReference>
<dbReference type="EMBL" id="NMPM01000178">
    <property type="protein sequence ID" value="PAV24441.1"/>
    <property type="molecule type" value="Genomic_DNA"/>
</dbReference>